<feature type="signal peptide" evidence="1">
    <location>
        <begin position="1"/>
        <end position="23"/>
    </location>
</feature>
<evidence type="ECO:0000313" key="3">
    <source>
        <dbReference type="Proteomes" id="UP000243217"/>
    </source>
</evidence>
<evidence type="ECO:0000256" key="1">
    <source>
        <dbReference type="SAM" id="SignalP"/>
    </source>
</evidence>
<name>A0A1W0AAU7_9STRA</name>
<dbReference type="OrthoDB" id="5411518at2759"/>
<dbReference type="AlphaFoldDB" id="A0A1W0AAU7"/>
<organism evidence="2 3">
    <name type="scientific">Thraustotheca clavata</name>
    <dbReference type="NCBI Taxonomy" id="74557"/>
    <lineage>
        <taxon>Eukaryota</taxon>
        <taxon>Sar</taxon>
        <taxon>Stramenopiles</taxon>
        <taxon>Oomycota</taxon>
        <taxon>Saprolegniomycetes</taxon>
        <taxon>Saprolegniales</taxon>
        <taxon>Achlyaceae</taxon>
        <taxon>Thraustotheca</taxon>
    </lineage>
</organism>
<dbReference type="PANTHER" id="PTHR39290">
    <property type="entry name" value="C3H1-TYPE DOMAIN-CONTAINING PROTEIN-RELATED"/>
    <property type="match status" value="1"/>
</dbReference>
<comment type="caution">
    <text evidence="2">The sequence shown here is derived from an EMBL/GenBank/DDBJ whole genome shotgun (WGS) entry which is preliminary data.</text>
</comment>
<reference evidence="2 3" key="1">
    <citation type="journal article" date="2014" name="Genome Biol. Evol.">
        <title>The secreted proteins of Achlya hypogyna and Thraustotheca clavata identify the ancestral oomycete secretome and reveal gene acquisitions by horizontal gene transfer.</title>
        <authorList>
            <person name="Misner I."/>
            <person name="Blouin N."/>
            <person name="Leonard G."/>
            <person name="Richards T.A."/>
            <person name="Lane C.E."/>
        </authorList>
    </citation>
    <scope>NUCLEOTIDE SEQUENCE [LARGE SCALE GENOMIC DNA]</scope>
    <source>
        <strain evidence="2 3">ATCC 34112</strain>
    </source>
</reference>
<dbReference type="Proteomes" id="UP000243217">
    <property type="component" value="Unassembled WGS sequence"/>
</dbReference>
<dbReference type="EMBL" id="JNBS01000239">
    <property type="protein sequence ID" value="OQS07433.1"/>
    <property type="molecule type" value="Genomic_DNA"/>
</dbReference>
<sequence>MNLRNRGTRAVAAALLTLHTSYCVNEPSNAPKLMEKESISSKQSSWIPSFAGLWGYVWPKDSDSVHFDKFMSLETQEGLMSWPSLQKGLKNRALDEIALRALTNEAIEAAKTKDIAKMNAIRDRISAIAYGSGTTPEERQAHLEKFGCVMYTDEALDIIASAAKNGIVEMGAGNGQWAKKLRQAKELDVLAFDNMSALPLNPAFFQNTRLNMEFCATDVMKGDHRVFTSQFASKLQGRALLIIFPDPSPMAKRCLEAYAKASPENDTFIYVGEGRGGANGDDAFFDLIEVSWHLETTISLPSFSKKGYERLFVFKQRQ</sequence>
<gene>
    <name evidence="2" type="ORF">THRCLA_00544</name>
</gene>
<evidence type="ECO:0008006" key="4">
    <source>
        <dbReference type="Google" id="ProtNLM"/>
    </source>
</evidence>
<keyword evidence="1" id="KW-0732">Signal</keyword>
<dbReference type="PANTHER" id="PTHR39290:SF6">
    <property type="entry name" value="S-ADENOSYL-L-METHIONINE-DEPENDENT METHYLTRANSFERASES SUPERFAMILY PROTEIN"/>
    <property type="match status" value="1"/>
</dbReference>
<accession>A0A1W0AAU7</accession>
<protein>
    <recommendedName>
        <fullName evidence="4">Secreted protein</fullName>
    </recommendedName>
</protein>
<feature type="chain" id="PRO_5012822621" description="Secreted protein" evidence="1">
    <location>
        <begin position="24"/>
        <end position="318"/>
    </location>
</feature>
<keyword evidence="3" id="KW-1185">Reference proteome</keyword>
<proteinExistence type="predicted"/>
<evidence type="ECO:0000313" key="2">
    <source>
        <dbReference type="EMBL" id="OQS07433.1"/>
    </source>
</evidence>